<name>A0A3G6J7W3_9CORY</name>
<dbReference type="KEGG" id="ccho:CCHOA_09060"/>
<protein>
    <submittedName>
        <fullName evidence="1">Uncharacterized protein</fullName>
    </submittedName>
</protein>
<evidence type="ECO:0000313" key="1">
    <source>
        <dbReference type="EMBL" id="AZA14195.1"/>
    </source>
</evidence>
<organism evidence="1 2">
    <name type="scientific">Corynebacterium choanae</name>
    <dbReference type="NCBI Taxonomy" id="1862358"/>
    <lineage>
        <taxon>Bacteria</taxon>
        <taxon>Bacillati</taxon>
        <taxon>Actinomycetota</taxon>
        <taxon>Actinomycetes</taxon>
        <taxon>Mycobacteriales</taxon>
        <taxon>Corynebacteriaceae</taxon>
        <taxon>Corynebacterium</taxon>
    </lineage>
</organism>
<proteinExistence type="predicted"/>
<sequence length="116" mass="12753">MQHNQQPATAYAQQLALDEQLAAQCLTVLRDYAATLSSLAGAAPPTMTEVTGLFGAAHQEAMRDYQQVIDQCAAVVTDTVDYMDNFMATATQLDAHLAESFDRTAASQHEFIRQEW</sequence>
<keyword evidence="2" id="KW-1185">Reference proteome</keyword>
<dbReference type="EMBL" id="CP033896">
    <property type="protein sequence ID" value="AZA14195.1"/>
    <property type="molecule type" value="Genomic_DNA"/>
</dbReference>
<gene>
    <name evidence="1" type="ORF">CCHOA_09060</name>
</gene>
<evidence type="ECO:0000313" key="2">
    <source>
        <dbReference type="Proteomes" id="UP000269019"/>
    </source>
</evidence>
<dbReference type="Proteomes" id="UP000269019">
    <property type="component" value="Chromosome"/>
</dbReference>
<dbReference type="AlphaFoldDB" id="A0A3G6J7W3"/>
<accession>A0A3G6J7W3</accession>
<reference evidence="1 2" key="1">
    <citation type="submission" date="2018-11" db="EMBL/GenBank/DDBJ databases">
        <authorList>
            <person name="Kleinhagauer T."/>
            <person name="Glaeser S.P."/>
            <person name="Spergser J."/>
            <person name="Ruckert C."/>
            <person name="Kaempfer P."/>
            <person name="Busse H.-J."/>
        </authorList>
    </citation>
    <scope>NUCLEOTIDE SEQUENCE [LARGE SCALE GENOMIC DNA]</scope>
    <source>
        <strain evidence="1 2">200CH</strain>
    </source>
</reference>